<dbReference type="Gene3D" id="3.20.20.70">
    <property type="entry name" value="Aldolase class I"/>
    <property type="match status" value="1"/>
</dbReference>
<keyword evidence="2" id="KW-0949">S-adenosyl-L-methionine</keyword>
<dbReference type="SFLD" id="SFLDS00029">
    <property type="entry name" value="Radical_SAM"/>
    <property type="match status" value="1"/>
</dbReference>
<keyword evidence="1" id="KW-0004">4Fe-4S</keyword>
<dbReference type="InterPro" id="IPR013785">
    <property type="entry name" value="Aldolase_TIM"/>
</dbReference>
<dbReference type="PROSITE" id="PS51918">
    <property type="entry name" value="RADICAL_SAM"/>
    <property type="match status" value="1"/>
</dbReference>
<dbReference type="InterPro" id="IPR007197">
    <property type="entry name" value="rSAM"/>
</dbReference>
<dbReference type="InterPro" id="IPR031004">
    <property type="entry name" value="rSAM_YfkAB"/>
</dbReference>
<evidence type="ECO:0000256" key="4">
    <source>
        <dbReference type="ARBA" id="ARBA00023004"/>
    </source>
</evidence>
<evidence type="ECO:0000256" key="3">
    <source>
        <dbReference type="ARBA" id="ARBA00022723"/>
    </source>
</evidence>
<dbReference type="OrthoDB" id="2395634at2"/>
<evidence type="ECO:0000256" key="5">
    <source>
        <dbReference type="ARBA" id="ARBA00023014"/>
    </source>
</evidence>
<proteinExistence type="predicted"/>
<keyword evidence="8" id="KW-1185">Reference proteome</keyword>
<dbReference type="SFLD" id="SFLDG01097">
    <property type="entry name" value="Uncharacterised_Radical_SAM_Su"/>
    <property type="match status" value="1"/>
</dbReference>
<reference evidence="7 8" key="1">
    <citation type="submission" date="2010-07" db="EMBL/GenBank/DDBJ databases">
        <title>The draft genome of Paenibacillus curdlanolyticus YK9.</title>
        <authorList>
            <consortium name="US DOE Joint Genome Institute (JGI-PGF)"/>
            <person name="Lucas S."/>
            <person name="Copeland A."/>
            <person name="Lapidus A."/>
            <person name="Cheng J.-F."/>
            <person name="Bruce D."/>
            <person name="Goodwin L."/>
            <person name="Pitluck S."/>
            <person name="Land M.L."/>
            <person name="Hauser L."/>
            <person name="Chang Y.-J."/>
            <person name="Jeffries C."/>
            <person name="Anderson I.J."/>
            <person name="Johnson E."/>
            <person name="Loganathan U."/>
            <person name="Mulhopadhyay B."/>
            <person name="Kyrpides N."/>
            <person name="Woyke T.J."/>
        </authorList>
    </citation>
    <scope>NUCLEOTIDE SEQUENCE [LARGE SCALE GENOMIC DNA]</scope>
    <source>
        <strain evidence="7 8">YK9</strain>
    </source>
</reference>
<evidence type="ECO:0000256" key="1">
    <source>
        <dbReference type="ARBA" id="ARBA00022485"/>
    </source>
</evidence>
<dbReference type="eggNOG" id="COG0535">
    <property type="taxonomic scope" value="Bacteria"/>
</dbReference>
<dbReference type="RefSeq" id="WP_006039142.1">
    <property type="nucleotide sequence ID" value="NZ_AEDD01000008.1"/>
</dbReference>
<dbReference type="GO" id="GO:0051539">
    <property type="term" value="F:4 iron, 4 sulfur cluster binding"/>
    <property type="evidence" value="ECO:0007669"/>
    <property type="project" value="UniProtKB-KW"/>
</dbReference>
<dbReference type="CDD" id="cd01335">
    <property type="entry name" value="Radical_SAM"/>
    <property type="match status" value="1"/>
</dbReference>
<dbReference type="GO" id="GO:0046872">
    <property type="term" value="F:metal ion binding"/>
    <property type="evidence" value="ECO:0007669"/>
    <property type="project" value="UniProtKB-KW"/>
</dbReference>
<accession>E0IBW5</accession>
<evidence type="ECO:0000313" key="7">
    <source>
        <dbReference type="EMBL" id="EFM10195.1"/>
    </source>
</evidence>
<keyword evidence="5" id="KW-0411">Iron-sulfur</keyword>
<dbReference type="SUPFAM" id="SSF102114">
    <property type="entry name" value="Radical SAM enzymes"/>
    <property type="match status" value="1"/>
</dbReference>
<dbReference type="Pfam" id="PF04055">
    <property type="entry name" value="Radical_SAM"/>
    <property type="match status" value="1"/>
</dbReference>
<dbReference type="STRING" id="717606.PaecuDRAFT_3154"/>
<dbReference type="SFLD" id="SFLDG01067">
    <property type="entry name" value="SPASM/twitch_domain_containing"/>
    <property type="match status" value="1"/>
</dbReference>
<dbReference type="Pfam" id="PF08756">
    <property type="entry name" value="YfkB"/>
    <property type="match status" value="1"/>
</dbReference>
<evidence type="ECO:0000259" key="6">
    <source>
        <dbReference type="PROSITE" id="PS51918"/>
    </source>
</evidence>
<protein>
    <submittedName>
        <fullName evidence="7">YfkB-like domain protein</fullName>
    </submittedName>
</protein>
<dbReference type="GO" id="GO:0003824">
    <property type="term" value="F:catalytic activity"/>
    <property type="evidence" value="ECO:0007669"/>
    <property type="project" value="InterPro"/>
</dbReference>
<dbReference type="EMBL" id="AEDD01000008">
    <property type="protein sequence ID" value="EFM10195.1"/>
    <property type="molecule type" value="Genomic_DNA"/>
</dbReference>
<evidence type="ECO:0000313" key="8">
    <source>
        <dbReference type="Proteomes" id="UP000005387"/>
    </source>
</evidence>
<sequence>MNHILAINEQLPIRPELSPAYDPWDPIVSLQRYGRHTLTSVEMTVSNLCNMRCEHCAVGDTLVLAEPAKIPLDQMLRRLDEVEHLETISITGGEPSFSESTVRNYMVPLLRYARSRGIRSQINSNVTLDYKRYEQMAPYLDVMHISFNYTTADDFHQVGFARSGHSVSRDTAVRLYERMMDNARRLSEAGVLVSAESMINYRTHHKIAEIHQLIIEMGCQRHEVHPMYPSSFAANLPMLSREEMRAAIERLLDARDKSVWMLFGTLPFFRCSSNPEERALLARLAAEPNVTVRNDPDGRNRLNVNMFTGDVFVTDFSDVPAFGNVKNDRLDDVFDRWLDGSLARSIDCHCPAAGCCGPNLLVKDMYYRGENFLSRQAILD</sequence>
<dbReference type="PANTHER" id="PTHR42836:SF2">
    <property type="entry name" value="PROTEIN YFKA-RELATED"/>
    <property type="match status" value="1"/>
</dbReference>
<organism evidence="7 8">
    <name type="scientific">Paenibacillus curdlanolyticus YK9</name>
    <dbReference type="NCBI Taxonomy" id="717606"/>
    <lineage>
        <taxon>Bacteria</taxon>
        <taxon>Bacillati</taxon>
        <taxon>Bacillota</taxon>
        <taxon>Bacilli</taxon>
        <taxon>Bacillales</taxon>
        <taxon>Paenibacillaceae</taxon>
        <taxon>Paenibacillus</taxon>
    </lineage>
</organism>
<dbReference type="AlphaFoldDB" id="E0IBW5"/>
<feature type="domain" description="Radical SAM core" evidence="6">
    <location>
        <begin position="33"/>
        <end position="262"/>
    </location>
</feature>
<dbReference type="InterPro" id="IPR058240">
    <property type="entry name" value="rSAM_sf"/>
</dbReference>
<keyword evidence="3" id="KW-0479">Metal-binding</keyword>
<evidence type="ECO:0000256" key="2">
    <source>
        <dbReference type="ARBA" id="ARBA00022691"/>
    </source>
</evidence>
<dbReference type="PANTHER" id="PTHR42836">
    <property type="entry name" value="7-CARBOXY-7-DEAZAGUANINE SYNTHASE"/>
    <property type="match status" value="1"/>
</dbReference>
<dbReference type="NCBIfam" id="TIGR04478">
    <property type="entry name" value="rSAM_YfkAB"/>
    <property type="match status" value="1"/>
</dbReference>
<keyword evidence="4" id="KW-0408">Iron</keyword>
<dbReference type="Proteomes" id="UP000005387">
    <property type="component" value="Unassembled WGS sequence"/>
</dbReference>
<dbReference type="InterPro" id="IPR014866">
    <property type="entry name" value="YfkB"/>
</dbReference>
<gene>
    <name evidence="7" type="ORF">PaecuDRAFT_3154</name>
</gene>
<name>E0IBW5_9BACL</name>